<proteinExistence type="inferred from homology"/>
<evidence type="ECO:0000256" key="3">
    <source>
        <dbReference type="ARBA" id="ARBA00012646"/>
    </source>
</evidence>
<keyword evidence="5" id="KW-0378">Hydrolase</keyword>
<dbReference type="EMBL" id="KB632216">
    <property type="protein sequence ID" value="ERL90168.1"/>
    <property type="molecule type" value="Genomic_DNA"/>
</dbReference>
<feature type="signal peptide" evidence="8">
    <location>
        <begin position="1"/>
        <end position="19"/>
    </location>
</feature>
<dbReference type="SUPFAM" id="SSF53254">
    <property type="entry name" value="Phosphoglycerate mutase-like"/>
    <property type="match status" value="2"/>
</dbReference>
<reference evidence="9 10" key="1">
    <citation type="journal article" date="2013" name="Genome Biol.">
        <title>Draft genome of the mountain pine beetle, Dendroctonus ponderosae Hopkins, a major forest pest.</title>
        <authorList>
            <person name="Keeling C.I."/>
            <person name="Yuen M.M."/>
            <person name="Liao N.Y."/>
            <person name="Docking T.R."/>
            <person name="Chan S.K."/>
            <person name="Taylor G.A."/>
            <person name="Palmquist D.L."/>
            <person name="Jackman S.D."/>
            <person name="Nguyen A."/>
            <person name="Li M."/>
            <person name="Henderson H."/>
            <person name="Janes J.K."/>
            <person name="Zhao Y."/>
            <person name="Pandoh P."/>
            <person name="Moore R."/>
            <person name="Sperling F.A."/>
            <person name="Huber D.P."/>
            <person name="Birol I."/>
            <person name="Jones S.J."/>
            <person name="Bohlmann J."/>
        </authorList>
    </citation>
    <scope>NUCLEOTIDE SEQUENCE</scope>
</reference>
<evidence type="ECO:0000313" key="9">
    <source>
        <dbReference type="EMBL" id="ERL90168.1"/>
    </source>
</evidence>
<keyword evidence="7" id="KW-0325">Glycoprotein</keyword>
<comment type="catalytic activity">
    <reaction evidence="1">
        <text>a phosphate monoester + H2O = an alcohol + phosphate</text>
        <dbReference type="Rhea" id="RHEA:15017"/>
        <dbReference type="ChEBI" id="CHEBI:15377"/>
        <dbReference type="ChEBI" id="CHEBI:30879"/>
        <dbReference type="ChEBI" id="CHEBI:43474"/>
        <dbReference type="ChEBI" id="CHEBI:67140"/>
        <dbReference type="EC" id="3.1.3.2"/>
    </reaction>
</comment>
<dbReference type="OrthoDB" id="10257284at2759"/>
<dbReference type="InterPro" id="IPR000560">
    <property type="entry name" value="His_Pase_clade-2"/>
</dbReference>
<evidence type="ECO:0000256" key="4">
    <source>
        <dbReference type="ARBA" id="ARBA00022729"/>
    </source>
</evidence>
<dbReference type="PANTHER" id="PTHR11567">
    <property type="entry name" value="ACID PHOSPHATASE-RELATED"/>
    <property type="match status" value="1"/>
</dbReference>
<comment type="similarity">
    <text evidence="2">Belongs to the histidine acid phosphatase family.</text>
</comment>
<dbReference type="InterPro" id="IPR050645">
    <property type="entry name" value="Histidine_acid_phosphatase"/>
</dbReference>
<dbReference type="PANTHER" id="PTHR11567:SF211">
    <property type="entry name" value="PROSTATIC ACID PHOSPHATASE"/>
    <property type="match status" value="1"/>
</dbReference>
<feature type="non-terminal residue" evidence="9">
    <location>
        <position position="744"/>
    </location>
</feature>
<evidence type="ECO:0000256" key="6">
    <source>
        <dbReference type="ARBA" id="ARBA00023157"/>
    </source>
</evidence>
<evidence type="ECO:0000256" key="8">
    <source>
        <dbReference type="SAM" id="SignalP"/>
    </source>
</evidence>
<organism evidence="9 10">
    <name type="scientific">Dendroctonus ponderosae</name>
    <name type="common">Mountain pine beetle</name>
    <dbReference type="NCBI Taxonomy" id="77166"/>
    <lineage>
        <taxon>Eukaryota</taxon>
        <taxon>Metazoa</taxon>
        <taxon>Ecdysozoa</taxon>
        <taxon>Arthropoda</taxon>
        <taxon>Hexapoda</taxon>
        <taxon>Insecta</taxon>
        <taxon>Pterygota</taxon>
        <taxon>Neoptera</taxon>
        <taxon>Endopterygota</taxon>
        <taxon>Coleoptera</taxon>
        <taxon>Polyphaga</taxon>
        <taxon>Cucujiformia</taxon>
        <taxon>Curculionidae</taxon>
        <taxon>Scolytinae</taxon>
        <taxon>Dendroctonus</taxon>
    </lineage>
</organism>
<evidence type="ECO:0000256" key="1">
    <source>
        <dbReference type="ARBA" id="ARBA00000032"/>
    </source>
</evidence>
<protein>
    <recommendedName>
        <fullName evidence="3">acid phosphatase</fullName>
        <ecNumber evidence="3">3.1.3.2</ecNumber>
    </recommendedName>
</protein>
<name>U4UCW9_DENPD</name>
<dbReference type="InterPro" id="IPR033379">
    <property type="entry name" value="Acid_Pase_AS"/>
</dbReference>
<dbReference type="Pfam" id="PF00328">
    <property type="entry name" value="His_Phos_2"/>
    <property type="match status" value="2"/>
</dbReference>
<feature type="chain" id="PRO_5004656474" description="acid phosphatase" evidence="8">
    <location>
        <begin position="20"/>
        <end position="744"/>
    </location>
</feature>
<dbReference type="CDD" id="cd07061">
    <property type="entry name" value="HP_HAP_like"/>
    <property type="match status" value="2"/>
</dbReference>
<keyword evidence="4 8" id="KW-0732">Signal</keyword>
<dbReference type="AlphaFoldDB" id="U4UCW9"/>
<gene>
    <name evidence="9" type="ORF">D910_07522</name>
</gene>
<evidence type="ECO:0000313" key="10">
    <source>
        <dbReference type="Proteomes" id="UP000030742"/>
    </source>
</evidence>
<evidence type="ECO:0000256" key="5">
    <source>
        <dbReference type="ARBA" id="ARBA00022801"/>
    </source>
</evidence>
<accession>U4UCW9</accession>
<dbReference type="GO" id="GO:0003993">
    <property type="term" value="F:acid phosphatase activity"/>
    <property type="evidence" value="ECO:0007669"/>
    <property type="project" value="UniProtKB-EC"/>
</dbReference>
<evidence type="ECO:0000256" key="2">
    <source>
        <dbReference type="ARBA" id="ARBA00005375"/>
    </source>
</evidence>
<keyword evidence="6" id="KW-1015">Disulfide bond</keyword>
<dbReference type="PROSITE" id="PS00616">
    <property type="entry name" value="HIS_ACID_PHOSPHAT_1"/>
    <property type="match status" value="2"/>
</dbReference>
<dbReference type="Proteomes" id="UP000030742">
    <property type="component" value="Unassembled WGS sequence"/>
</dbReference>
<dbReference type="Gene3D" id="3.40.50.1240">
    <property type="entry name" value="Phosphoglycerate mutase-like"/>
    <property type="match status" value="2"/>
</dbReference>
<dbReference type="InterPro" id="IPR029033">
    <property type="entry name" value="His_PPase_superfam"/>
</dbReference>
<dbReference type="EC" id="3.1.3.2" evidence="3"/>
<sequence>MKALIITAVIDLLLGISNGFPRRAVYENESSLVLVHVIYRHGDRNPDETSLYPTNPYYAESNYYPYGYGQLTNPTLNHPVYLLSTYFADVVLDTGTHFFVGILSQRFTSLFQEGKLREYEIGTKLRQRYNTFLGRVWNTSVLEVRSTDYNRTKMSAELMAAGLWPPSCINLWNPILSWQPIPYYYEKAQNDKELSPWNACNNFNNLVDEFVETPEIARYMADRYNETMQILSERTGLEITLLKAFLLYFGFAIQEELGLPLEDWVSSIYPEPLHSLTIDFYYIQTNTTILKKIISGYLLKKILSDTEIQIDGANPQGRKMFLYSGHETNIAALLLSLDVYKLADVPGYGSFILVEVHKIDEVHGIKLFYQDYSTENPQALKLPGCDEFCPFHQFSSLVQDILPESDEECLGFFEMFVMDILWIGSVLFIITISEAVPIRESTANETTLKLVHVIFRHGDRNPGKSQLYPSNAYYDEMHYYPYGYGQLTNNGKIRMYELGKIIRKRYNNFLGSQWNMNVLDIRSTDYNRTKMSAQLMTAGLWPPRRINIWNPVFRWQPIPYNYERAENDELLSPWLACSTVNTLISALLESTELGNYMSERYNETLHILSENTGLEMSYLQAFRLYLGFSIQDELNMPLEEWTSSVYPEPLHSFVIDYYHIRTNTTELKKIISGYLIKQIIENTENQINGTLTPNGRKMFIYSGHEANIATLLLSLQATKVVDVPPYGSFIIIETHKIDAVYGIK</sequence>
<evidence type="ECO:0000256" key="7">
    <source>
        <dbReference type="ARBA" id="ARBA00023180"/>
    </source>
</evidence>